<evidence type="ECO:0000313" key="3">
    <source>
        <dbReference type="Proteomes" id="UP000001868"/>
    </source>
</evidence>
<dbReference type="RefSeq" id="WP_012521602.1">
    <property type="nucleotide sequence ID" value="NC_011144.1"/>
</dbReference>
<dbReference type="InterPro" id="IPR000792">
    <property type="entry name" value="Tscrpt_reg_LuxR_C"/>
</dbReference>
<dbReference type="InterPro" id="IPR016032">
    <property type="entry name" value="Sig_transdc_resp-reg_C-effctor"/>
</dbReference>
<dbReference type="HOGENOM" id="CLU_741671_0_0_5"/>
<evidence type="ECO:0000259" key="1">
    <source>
        <dbReference type="SMART" id="SM00421"/>
    </source>
</evidence>
<sequence length="368" mass="39564">MIANDEHWTAVADLFAAAALDGSWPVALEGLADACGAERGELIGVGADRAVPFNWMTRMDPSGLDEFVGMGGGDPARNPRVRMGLRAPLLASWHDVRCATEDELRRNFDYADYCRRWDIPYGSQSTLMRDDGMLIGLAVLRGERRGVPQAEDRRAFESLVGQVRAAVRTQITLEGQGPALLAGALESAGVAAFVCDGAGRARAHTPAAEGALRRGLLRLRGGRLDAARDEDGRALEAAVLRAARGTAPRPLLQTLVLRAPGDPAAFEVVDVAALPLRPHGLGFEPRALVIVRGARRDDQLPELLRQVFGLSPAEADIAVRLARGESREAVAARRGVSLETVRSQVKALFAKLDIGREGELAARLDRLR</sequence>
<dbReference type="SUPFAM" id="SSF46894">
    <property type="entry name" value="C-terminal effector domain of the bipartite response regulators"/>
    <property type="match status" value="1"/>
</dbReference>
<dbReference type="EMBL" id="CP000747">
    <property type="protein sequence ID" value="ACG77456.1"/>
    <property type="molecule type" value="Genomic_DNA"/>
</dbReference>
<proteinExistence type="predicted"/>
<dbReference type="OrthoDB" id="7202404at2"/>
<dbReference type="GO" id="GO:0003677">
    <property type="term" value="F:DNA binding"/>
    <property type="evidence" value="ECO:0007669"/>
    <property type="project" value="InterPro"/>
</dbReference>
<organism evidence="2 3">
    <name type="scientific">Phenylobacterium zucineum (strain HLK1)</name>
    <dbReference type="NCBI Taxonomy" id="450851"/>
    <lineage>
        <taxon>Bacteria</taxon>
        <taxon>Pseudomonadati</taxon>
        <taxon>Pseudomonadota</taxon>
        <taxon>Alphaproteobacteria</taxon>
        <taxon>Caulobacterales</taxon>
        <taxon>Caulobacteraceae</taxon>
        <taxon>Phenylobacterium</taxon>
    </lineage>
</organism>
<feature type="domain" description="HTH luxR-type" evidence="1">
    <location>
        <begin position="307"/>
        <end position="364"/>
    </location>
</feature>
<dbReference type="InterPro" id="IPR036388">
    <property type="entry name" value="WH-like_DNA-bd_sf"/>
</dbReference>
<evidence type="ECO:0000313" key="2">
    <source>
        <dbReference type="EMBL" id="ACG77456.1"/>
    </source>
</evidence>
<dbReference type="eggNOG" id="COG2771">
    <property type="taxonomic scope" value="Bacteria"/>
</dbReference>
<dbReference type="Proteomes" id="UP000001868">
    <property type="component" value="Chromosome"/>
</dbReference>
<dbReference type="SMART" id="SM00421">
    <property type="entry name" value="HTH_LUXR"/>
    <property type="match status" value="1"/>
</dbReference>
<protein>
    <submittedName>
        <fullName evidence="2">Transcriptional regulator,LuxR family</fullName>
    </submittedName>
</protein>
<dbReference type="KEGG" id="pzu:PHZ_c1042"/>
<dbReference type="AlphaFoldDB" id="B4RHJ6"/>
<gene>
    <name evidence="2" type="ordered locus">PHZ_c1042</name>
</gene>
<keyword evidence="3" id="KW-1185">Reference proteome</keyword>
<dbReference type="GO" id="GO:0006355">
    <property type="term" value="P:regulation of DNA-templated transcription"/>
    <property type="evidence" value="ECO:0007669"/>
    <property type="project" value="InterPro"/>
</dbReference>
<dbReference type="Gene3D" id="1.10.10.10">
    <property type="entry name" value="Winged helix-like DNA-binding domain superfamily/Winged helix DNA-binding domain"/>
    <property type="match status" value="1"/>
</dbReference>
<name>B4RHJ6_PHEZH</name>
<reference evidence="2 3" key="1">
    <citation type="journal article" date="2008" name="BMC Genomics">
        <title>Complete genome of Phenylobacterium zucineum - a novel facultative intracellular bacterium isolated from human erythroleukemia cell line K562.</title>
        <authorList>
            <person name="Luo Y."/>
            <person name="Xu X."/>
            <person name="Ding Z."/>
            <person name="Liu Z."/>
            <person name="Zhang B."/>
            <person name="Yan Z."/>
            <person name="Sun J."/>
            <person name="Hu S."/>
            <person name="Hu X."/>
        </authorList>
    </citation>
    <scope>NUCLEOTIDE SEQUENCE [LARGE SCALE GENOMIC DNA]</scope>
    <source>
        <strain evidence="2 3">HLK1</strain>
    </source>
</reference>
<accession>B4RHJ6</accession>